<feature type="region of interest" description="Disordered" evidence="1">
    <location>
        <begin position="1"/>
        <end position="44"/>
    </location>
</feature>
<feature type="region of interest" description="Disordered" evidence="1">
    <location>
        <begin position="194"/>
        <end position="225"/>
    </location>
</feature>
<dbReference type="HOGENOM" id="CLU_571133_0_0_1"/>
<name>A0A0C2Z1J0_HEBCY</name>
<evidence type="ECO:0008006" key="4">
    <source>
        <dbReference type="Google" id="ProtNLM"/>
    </source>
</evidence>
<gene>
    <name evidence="2" type="ORF">M413DRAFT_440599</name>
</gene>
<keyword evidence="3" id="KW-1185">Reference proteome</keyword>
<feature type="compositionally biased region" description="Low complexity" evidence="1">
    <location>
        <begin position="21"/>
        <end position="35"/>
    </location>
</feature>
<feature type="compositionally biased region" description="Low complexity" evidence="1">
    <location>
        <begin position="440"/>
        <end position="455"/>
    </location>
</feature>
<evidence type="ECO:0000256" key="1">
    <source>
        <dbReference type="SAM" id="MobiDB-lite"/>
    </source>
</evidence>
<evidence type="ECO:0000313" key="3">
    <source>
        <dbReference type="Proteomes" id="UP000053424"/>
    </source>
</evidence>
<organism evidence="2 3">
    <name type="scientific">Hebeloma cylindrosporum</name>
    <dbReference type="NCBI Taxonomy" id="76867"/>
    <lineage>
        <taxon>Eukaryota</taxon>
        <taxon>Fungi</taxon>
        <taxon>Dikarya</taxon>
        <taxon>Basidiomycota</taxon>
        <taxon>Agaricomycotina</taxon>
        <taxon>Agaricomycetes</taxon>
        <taxon>Agaricomycetidae</taxon>
        <taxon>Agaricales</taxon>
        <taxon>Agaricineae</taxon>
        <taxon>Hymenogastraceae</taxon>
        <taxon>Hebeloma</taxon>
    </lineage>
</organism>
<proteinExistence type="predicted"/>
<sequence length="478" mass="53505">MNSPSAEPELEHITDTDAPGPARSALSTSSSLSPTKDANGSVTSTRDEYVQKLGIVQSKEVLREECASRRISVPKSADITRLREALIGHWFPHPTTPLAPCHQLPRTPVAKRASLSQGIESEKEILAESQAVYPFSFELIRDDLLREALKNMYREVSEQTLQIKALRDLVDRRTAVLSPTNLFSVDVYQRRFETSSRPSKPLPRPKLTVGNPSTNPIVTPIRNRASDATGGCIPEDDGRPHAFVNESPKVASTSRANSQVDLVLPNPIAFTQPNSPHLLFPPILGQRSIAWDQVFPLICRPEMLWDVWHPSKSLDQYQLDELWQCYDSGERVYNEEGIQGGIKPPLRNVELFFHSSWRKQGSQRKSWERFREIPEWVENQSMLRSVSPQVILDELQAWRTEAGGRPKGLAALGKELKSRREKMSQAARNLNAAEVHTTDPDSIATPPPATTSSVTEIPKKRKAQPIAPRGRAKHIKLS</sequence>
<dbReference type="AlphaFoldDB" id="A0A0C2Z1J0"/>
<reference evidence="2 3" key="1">
    <citation type="submission" date="2014-04" db="EMBL/GenBank/DDBJ databases">
        <authorList>
            <consortium name="DOE Joint Genome Institute"/>
            <person name="Kuo A."/>
            <person name="Gay G."/>
            <person name="Dore J."/>
            <person name="Kohler A."/>
            <person name="Nagy L.G."/>
            <person name="Floudas D."/>
            <person name="Copeland A."/>
            <person name="Barry K.W."/>
            <person name="Cichocki N."/>
            <person name="Veneault-Fourrey C."/>
            <person name="LaButti K."/>
            <person name="Lindquist E.A."/>
            <person name="Lipzen A."/>
            <person name="Lundell T."/>
            <person name="Morin E."/>
            <person name="Murat C."/>
            <person name="Sun H."/>
            <person name="Tunlid A."/>
            <person name="Henrissat B."/>
            <person name="Grigoriev I.V."/>
            <person name="Hibbett D.S."/>
            <person name="Martin F."/>
            <person name="Nordberg H.P."/>
            <person name="Cantor M.N."/>
            <person name="Hua S.X."/>
        </authorList>
    </citation>
    <scope>NUCLEOTIDE SEQUENCE [LARGE SCALE GENOMIC DNA]</scope>
    <source>
        <strain evidence="3">h7</strain>
    </source>
</reference>
<protein>
    <recommendedName>
        <fullName evidence="4">Transcription activator GCR1-like domain-containing protein</fullName>
    </recommendedName>
</protein>
<reference evidence="3" key="2">
    <citation type="submission" date="2015-01" db="EMBL/GenBank/DDBJ databases">
        <title>Evolutionary Origins and Diversification of the Mycorrhizal Mutualists.</title>
        <authorList>
            <consortium name="DOE Joint Genome Institute"/>
            <consortium name="Mycorrhizal Genomics Consortium"/>
            <person name="Kohler A."/>
            <person name="Kuo A."/>
            <person name="Nagy L.G."/>
            <person name="Floudas D."/>
            <person name="Copeland A."/>
            <person name="Barry K.W."/>
            <person name="Cichocki N."/>
            <person name="Veneault-Fourrey C."/>
            <person name="LaButti K."/>
            <person name="Lindquist E.A."/>
            <person name="Lipzen A."/>
            <person name="Lundell T."/>
            <person name="Morin E."/>
            <person name="Murat C."/>
            <person name="Riley R."/>
            <person name="Ohm R."/>
            <person name="Sun H."/>
            <person name="Tunlid A."/>
            <person name="Henrissat B."/>
            <person name="Grigoriev I.V."/>
            <person name="Hibbett D.S."/>
            <person name="Martin F."/>
        </authorList>
    </citation>
    <scope>NUCLEOTIDE SEQUENCE [LARGE SCALE GENOMIC DNA]</scope>
    <source>
        <strain evidence="3">h7</strain>
    </source>
</reference>
<feature type="region of interest" description="Disordered" evidence="1">
    <location>
        <begin position="419"/>
        <end position="478"/>
    </location>
</feature>
<dbReference type="OrthoDB" id="3039066at2759"/>
<dbReference type="EMBL" id="KN831770">
    <property type="protein sequence ID" value="KIM47052.1"/>
    <property type="molecule type" value="Genomic_DNA"/>
</dbReference>
<accession>A0A0C2Z1J0</accession>
<dbReference type="Proteomes" id="UP000053424">
    <property type="component" value="Unassembled WGS sequence"/>
</dbReference>
<evidence type="ECO:0000313" key="2">
    <source>
        <dbReference type="EMBL" id="KIM47052.1"/>
    </source>
</evidence>